<dbReference type="Gene3D" id="2.30.320.10">
    <property type="entry name" value="YwqG-like"/>
    <property type="match status" value="1"/>
</dbReference>
<name>A0A4P6UQ87_9BACL</name>
<evidence type="ECO:0000313" key="1">
    <source>
        <dbReference type="EMBL" id="QBK24595.1"/>
    </source>
</evidence>
<gene>
    <name evidence="1" type="ORF">DKZ56_00960</name>
</gene>
<dbReference type="InterPro" id="IPR015315">
    <property type="entry name" value="DUF1963"/>
</dbReference>
<dbReference type="RefSeq" id="WP_208650870.1">
    <property type="nucleotide sequence ID" value="NZ_CP036528.1"/>
</dbReference>
<organism evidence="1 2">
    <name type="scientific">Ureibacillus thermophilus</name>
    <dbReference type="NCBI Taxonomy" id="367743"/>
    <lineage>
        <taxon>Bacteria</taxon>
        <taxon>Bacillati</taxon>
        <taxon>Bacillota</taxon>
        <taxon>Bacilli</taxon>
        <taxon>Bacillales</taxon>
        <taxon>Caryophanaceae</taxon>
        <taxon>Ureibacillus</taxon>
    </lineage>
</organism>
<dbReference type="PANTHER" id="PTHR36436:SF6">
    <property type="entry name" value="SLL5081 PROTEIN"/>
    <property type="match status" value="1"/>
</dbReference>
<proteinExistence type="predicted"/>
<dbReference type="KEGG" id="uth:DKZ56_00960"/>
<keyword evidence="2" id="KW-1185">Reference proteome</keyword>
<dbReference type="AlphaFoldDB" id="A0A4P6UQ87"/>
<dbReference type="InterPro" id="IPR035948">
    <property type="entry name" value="YwqG-like_sf"/>
</dbReference>
<evidence type="ECO:0000313" key="2">
    <source>
        <dbReference type="Proteomes" id="UP000291151"/>
    </source>
</evidence>
<dbReference type="Proteomes" id="UP000291151">
    <property type="component" value="Chromosome"/>
</dbReference>
<reference evidence="1 2" key="1">
    <citation type="submission" date="2019-02" db="EMBL/GenBank/DDBJ databases">
        <title>Ureibacillus thermophilus.</title>
        <authorList>
            <person name="Sunny J.S."/>
            <person name="Natarajan A."/>
            <person name="Saleena L.M."/>
        </authorList>
    </citation>
    <scope>NUCLEOTIDE SEQUENCE [LARGE SCALE GENOMIC DNA]</scope>
    <source>
        <strain evidence="1 2">LM102</strain>
    </source>
</reference>
<protein>
    <submittedName>
        <fullName evidence="1">DUF1963 domain-containing protein</fullName>
    </submittedName>
</protein>
<dbReference type="EMBL" id="CP036528">
    <property type="protein sequence ID" value="QBK24595.1"/>
    <property type="molecule type" value="Genomic_DNA"/>
</dbReference>
<dbReference type="PANTHER" id="PTHR36436">
    <property type="entry name" value="SLL5081 PROTEIN"/>
    <property type="match status" value="1"/>
</dbReference>
<accession>A0A4P6UQ87</accession>
<sequence length="263" mass="30804">MDTLHSLPLPSQFEGLRTRLEASSLKAITIHPKIQQTKATDSKCSGHPYLPKTMHYPKDIDGNYLIFLAQINFEQIHSFHPFPSKGILQFFISPSLVAYQMSEEIFQHYFKVRYYPKPLPEKDLVTDFSFLPKDIYSPIKNEMILQFSNTIEPVSAMDYRLTKFIRPVDLSRRLDDGRTMEEHYFEYFLGAEHKIGGYPYFIHHDTRNDSSLLKRYDTLLFQIVSDDDLDIMWGDSGIIKFFINSKKLAQGDFTDIYLQAEQY</sequence>
<dbReference type="Pfam" id="PF09234">
    <property type="entry name" value="DUF1963"/>
    <property type="match status" value="1"/>
</dbReference>
<dbReference type="SUPFAM" id="SSF103032">
    <property type="entry name" value="Hypothetical protein YwqG"/>
    <property type="match status" value="1"/>
</dbReference>